<evidence type="ECO:0000313" key="7">
    <source>
        <dbReference type="Proteomes" id="UP000265715"/>
    </source>
</evidence>
<dbReference type="RefSeq" id="WP_119313305.1">
    <property type="nucleotide sequence ID" value="NZ_QXDL01000001.1"/>
</dbReference>
<dbReference type="SMART" id="SM00471">
    <property type="entry name" value="HDc"/>
    <property type="match status" value="1"/>
</dbReference>
<dbReference type="InterPro" id="IPR037522">
    <property type="entry name" value="HD_GYP_dom"/>
</dbReference>
<dbReference type="InterPro" id="IPR003607">
    <property type="entry name" value="HD/PDEase_dom"/>
</dbReference>
<dbReference type="OrthoDB" id="27478at2"/>
<dbReference type="InterPro" id="IPR011990">
    <property type="entry name" value="TPR-like_helical_dom_sf"/>
</dbReference>
<evidence type="ECO:0000256" key="1">
    <source>
        <dbReference type="ARBA" id="ARBA00022737"/>
    </source>
</evidence>
<evidence type="ECO:0000259" key="4">
    <source>
        <dbReference type="PROSITE" id="PS51831"/>
    </source>
</evidence>
<name>A0A399F8H8_9DEIN</name>
<protein>
    <submittedName>
        <fullName evidence="6">Cyclic di-GMP phosphodiesterase response regulator RpfG</fullName>
        <ecNumber evidence="6">3.1.4.52</ecNumber>
    </submittedName>
</protein>
<dbReference type="SUPFAM" id="SSF109604">
    <property type="entry name" value="HD-domain/PDEase-like"/>
    <property type="match status" value="1"/>
</dbReference>
<dbReference type="CDD" id="cd00077">
    <property type="entry name" value="HDc"/>
    <property type="match status" value="1"/>
</dbReference>
<evidence type="ECO:0000259" key="5">
    <source>
        <dbReference type="PROSITE" id="PS51832"/>
    </source>
</evidence>
<dbReference type="InterPro" id="IPR019734">
    <property type="entry name" value="TPR_rpt"/>
</dbReference>
<dbReference type="PANTHER" id="PTHR45228">
    <property type="entry name" value="CYCLIC DI-GMP PHOSPHODIESTERASE TM_0186-RELATED"/>
    <property type="match status" value="1"/>
</dbReference>
<gene>
    <name evidence="6" type="primary">rpfG_1</name>
    <name evidence="6" type="ORF">Mterra_00019</name>
</gene>
<dbReference type="AlphaFoldDB" id="A0A399F8H8"/>
<dbReference type="InterPro" id="IPR006674">
    <property type="entry name" value="HD_domain"/>
</dbReference>
<dbReference type="SMART" id="SM00028">
    <property type="entry name" value="TPR"/>
    <property type="match status" value="8"/>
</dbReference>
<keyword evidence="2 3" id="KW-0802">TPR repeat</keyword>
<evidence type="ECO:0000256" key="3">
    <source>
        <dbReference type="PROSITE-ProRule" id="PRU00339"/>
    </source>
</evidence>
<feature type="domain" description="HD" evidence="4">
    <location>
        <begin position="469"/>
        <end position="593"/>
    </location>
</feature>
<evidence type="ECO:0000256" key="2">
    <source>
        <dbReference type="ARBA" id="ARBA00022803"/>
    </source>
</evidence>
<comment type="caution">
    <text evidence="6">The sequence shown here is derived from an EMBL/GenBank/DDBJ whole genome shotgun (WGS) entry which is preliminary data.</text>
</comment>
<sequence length="643" mass="70287">MNDVSEASSPPDGTLGEGDVAQLEPAALTPGSPPLTADQAGARLEEGLALYRQGSLGEAIGVLVQAQQGFFTLGHLAPLAQCLLAQGRVYRDLGQLEKAVQQFAQASSLARQAGDHKAVVEALNLEASVLSIQGEHARALERLSEGLAAARRRGLAETEANILNNAGQVHLALGDHAQALEHLKAAYELFSALGLKSRGGISNLVNLGMLYQRLGDSARALEFFEQALAASREAGDQLAQTAVLNNLANLYLGKGEWAKARTLFQKALNKARQLGLRQFEVDNLDGLGQVYMALGQHPQALRTHVQTLAIARALGDREGEIDALLNLGRSHLAMGRFGQALGPLQEALSLAQSLGNRRSAYEAHERLCEAHRGLGRFEQALEHHQEFHRLEREVFNEESERRTRQLSVQFDLQRARNEAEMYRLRTELEQKAREEAEAKVRERTRELEEAHLEVVNRLALAAEYRDDATGEHTRRVGRLSALIARTLGWPEPDVALLQSAARLHDVGKIGIPDAILLKPGKLSPPEFALMRQHTHIGSQILSGGNSKLLQMAQEIALAHHERWDGTGYPLGLAGEQIPLSARIVAVADVLDALLNERPYKPAWPLERAVEELGRQSGRQFDPAVVRACLEVIRQGLLEEGAPE</sequence>
<feature type="domain" description="HD-GYP" evidence="5">
    <location>
        <begin position="447"/>
        <end position="643"/>
    </location>
</feature>
<dbReference type="EC" id="3.1.4.52" evidence="6"/>
<keyword evidence="1" id="KW-0677">Repeat</keyword>
<dbReference type="PROSITE" id="PS51831">
    <property type="entry name" value="HD"/>
    <property type="match status" value="1"/>
</dbReference>
<organism evidence="6 7">
    <name type="scientific">Calidithermus terrae</name>
    <dbReference type="NCBI Taxonomy" id="1408545"/>
    <lineage>
        <taxon>Bacteria</taxon>
        <taxon>Thermotogati</taxon>
        <taxon>Deinococcota</taxon>
        <taxon>Deinococci</taxon>
        <taxon>Thermales</taxon>
        <taxon>Thermaceae</taxon>
        <taxon>Calidithermus</taxon>
    </lineage>
</organism>
<reference evidence="6 7" key="1">
    <citation type="submission" date="2018-08" db="EMBL/GenBank/DDBJ databases">
        <title>Meiothermus terrae DSM 26712 genome sequencing project.</title>
        <authorList>
            <person name="Da Costa M.S."/>
            <person name="Albuquerque L."/>
            <person name="Raposo P."/>
            <person name="Froufe H.J.C."/>
            <person name="Barroso C.S."/>
            <person name="Egas C."/>
        </authorList>
    </citation>
    <scope>NUCLEOTIDE SEQUENCE [LARGE SCALE GENOMIC DNA]</scope>
    <source>
        <strain evidence="6 7">DSM 26712</strain>
    </source>
</reference>
<dbReference type="Gene3D" id="1.10.3210.10">
    <property type="entry name" value="Hypothetical protein af1432"/>
    <property type="match status" value="1"/>
</dbReference>
<evidence type="ECO:0000313" key="6">
    <source>
        <dbReference type="EMBL" id="RIH90941.1"/>
    </source>
</evidence>
<dbReference type="Pfam" id="PF07719">
    <property type="entry name" value="TPR_2"/>
    <property type="match status" value="1"/>
</dbReference>
<dbReference type="GO" id="GO:0071111">
    <property type="term" value="F:cyclic-guanylate-specific phosphodiesterase activity"/>
    <property type="evidence" value="ECO:0007669"/>
    <property type="project" value="UniProtKB-EC"/>
</dbReference>
<dbReference type="InterPro" id="IPR052020">
    <property type="entry name" value="Cyclic_di-GMP/3'3'-cGAMP_PDE"/>
</dbReference>
<dbReference type="PROSITE" id="PS50005">
    <property type="entry name" value="TPR"/>
    <property type="match status" value="3"/>
</dbReference>
<proteinExistence type="predicted"/>
<keyword evidence="7" id="KW-1185">Reference proteome</keyword>
<dbReference type="Pfam" id="PF13487">
    <property type="entry name" value="HD_5"/>
    <property type="match status" value="1"/>
</dbReference>
<feature type="repeat" description="TPR" evidence="3">
    <location>
        <begin position="321"/>
        <end position="354"/>
    </location>
</feature>
<feature type="repeat" description="TPR" evidence="3">
    <location>
        <begin position="80"/>
        <end position="113"/>
    </location>
</feature>
<dbReference type="Pfam" id="PF13424">
    <property type="entry name" value="TPR_12"/>
    <property type="match status" value="3"/>
</dbReference>
<dbReference type="EMBL" id="QXDL01000001">
    <property type="protein sequence ID" value="RIH90941.1"/>
    <property type="molecule type" value="Genomic_DNA"/>
</dbReference>
<feature type="repeat" description="TPR" evidence="3">
    <location>
        <begin position="201"/>
        <end position="234"/>
    </location>
</feature>
<dbReference type="InterPro" id="IPR013105">
    <property type="entry name" value="TPR_2"/>
</dbReference>
<accession>A0A399F8H8</accession>
<dbReference type="PROSITE" id="PS51832">
    <property type="entry name" value="HD_GYP"/>
    <property type="match status" value="1"/>
</dbReference>
<dbReference type="Proteomes" id="UP000265715">
    <property type="component" value="Unassembled WGS sequence"/>
</dbReference>
<keyword evidence="6" id="KW-0378">Hydrolase</keyword>
<dbReference type="PANTHER" id="PTHR45228:SF8">
    <property type="entry name" value="TWO-COMPONENT RESPONSE REGULATOR-RELATED"/>
    <property type="match status" value="1"/>
</dbReference>
<dbReference type="Gene3D" id="1.25.40.10">
    <property type="entry name" value="Tetratricopeptide repeat domain"/>
    <property type="match status" value="2"/>
</dbReference>
<dbReference type="SUPFAM" id="SSF48452">
    <property type="entry name" value="TPR-like"/>
    <property type="match status" value="2"/>
</dbReference>